<evidence type="ECO:0000256" key="1">
    <source>
        <dbReference type="ARBA" id="ARBA00004167"/>
    </source>
</evidence>
<dbReference type="RefSeq" id="WP_133106002.1">
    <property type="nucleotide sequence ID" value="NZ_SMNA01000001.1"/>
</dbReference>
<name>A0ABY2EAY1_9MICO</name>
<dbReference type="Gene3D" id="1.20.1440.20">
    <property type="entry name" value="LemA-like domain"/>
    <property type="match status" value="1"/>
</dbReference>
<evidence type="ECO:0000256" key="5">
    <source>
        <dbReference type="ARBA" id="ARBA00023136"/>
    </source>
</evidence>
<comment type="caution">
    <text evidence="8">The sequence shown here is derived from an EMBL/GenBank/DDBJ whole genome shotgun (WGS) entry which is preliminary data.</text>
</comment>
<evidence type="ECO:0000256" key="4">
    <source>
        <dbReference type="ARBA" id="ARBA00022989"/>
    </source>
</evidence>
<reference evidence="8 9" key="1">
    <citation type="submission" date="2019-03" db="EMBL/GenBank/DDBJ databases">
        <title>Genomic features of bacteria from cold environments.</title>
        <authorList>
            <person name="Shen L."/>
        </authorList>
    </citation>
    <scope>NUCLEOTIDE SEQUENCE [LARGE SCALE GENOMIC DNA]</scope>
    <source>
        <strain evidence="9">T3246-1</strain>
    </source>
</reference>
<feature type="compositionally biased region" description="Gly residues" evidence="6">
    <location>
        <begin position="220"/>
        <end position="233"/>
    </location>
</feature>
<evidence type="ECO:0000256" key="2">
    <source>
        <dbReference type="ARBA" id="ARBA00008854"/>
    </source>
</evidence>
<dbReference type="Proteomes" id="UP000504882">
    <property type="component" value="Unassembled WGS sequence"/>
</dbReference>
<comment type="subcellular location">
    <subcellularLocation>
        <location evidence="1">Membrane</location>
        <topology evidence="1">Single-pass membrane protein</topology>
    </subcellularLocation>
</comment>
<dbReference type="Pfam" id="PF04011">
    <property type="entry name" value="LemA"/>
    <property type="match status" value="1"/>
</dbReference>
<feature type="compositionally biased region" description="Gly residues" evidence="6">
    <location>
        <begin position="250"/>
        <end position="273"/>
    </location>
</feature>
<sequence length="273" mass="29645">MDAGLIVILIVVALILIVVIWAVATYNGFVRLRNLVQEAWRQIDVELHRRYDLIPNLIETVKGYAAHERAVFDEVTRARAAAATPGATPAQQAVQEDQLSNAIGRLFAVAEAYPQLRAAENFTQLQNELTNTEDRIAAGRRFYNANVRDLNTKVETFPPNIIASMFKFSRAEYFEVTDPAVRTAPRVSFQDTQGNVGQYNQNTPAPQPRPTDSPVQPGTQPGGPGAPGQGGSSGYQPNSYQPGQPFQQGPGQGGQYPGQGGSYPGQGGQPPQR</sequence>
<dbReference type="SUPFAM" id="SSF140478">
    <property type="entry name" value="LemA-like"/>
    <property type="match status" value="1"/>
</dbReference>
<comment type="similarity">
    <text evidence="2">Belongs to the LemA family.</text>
</comment>
<protein>
    <submittedName>
        <fullName evidence="8">LemA family protein</fullName>
    </submittedName>
</protein>
<feature type="region of interest" description="Disordered" evidence="6">
    <location>
        <begin position="190"/>
        <end position="273"/>
    </location>
</feature>
<dbReference type="PANTHER" id="PTHR34478:SF1">
    <property type="entry name" value="PROTEIN LEMA"/>
    <property type="match status" value="1"/>
</dbReference>
<evidence type="ECO:0000256" key="6">
    <source>
        <dbReference type="SAM" id="MobiDB-lite"/>
    </source>
</evidence>
<keyword evidence="5 7" id="KW-0472">Membrane</keyword>
<feature type="compositionally biased region" description="Low complexity" evidence="6">
    <location>
        <begin position="234"/>
        <end position="249"/>
    </location>
</feature>
<feature type="transmembrane region" description="Helical" evidence="7">
    <location>
        <begin position="6"/>
        <end position="24"/>
    </location>
</feature>
<proteinExistence type="inferred from homology"/>
<gene>
    <name evidence="8" type="ORF">EXU48_02665</name>
</gene>
<evidence type="ECO:0000256" key="3">
    <source>
        <dbReference type="ARBA" id="ARBA00022692"/>
    </source>
</evidence>
<evidence type="ECO:0000256" key="7">
    <source>
        <dbReference type="SAM" id="Phobius"/>
    </source>
</evidence>
<evidence type="ECO:0000313" key="8">
    <source>
        <dbReference type="EMBL" id="TDE99100.1"/>
    </source>
</evidence>
<dbReference type="InterPro" id="IPR007156">
    <property type="entry name" value="MamQ_LemA"/>
</dbReference>
<keyword evidence="9" id="KW-1185">Reference proteome</keyword>
<dbReference type="PANTHER" id="PTHR34478">
    <property type="entry name" value="PROTEIN LEMA"/>
    <property type="match status" value="1"/>
</dbReference>
<evidence type="ECO:0000313" key="9">
    <source>
        <dbReference type="Proteomes" id="UP000504882"/>
    </source>
</evidence>
<accession>A0ABY2EAY1</accession>
<dbReference type="InterPro" id="IPR023353">
    <property type="entry name" value="LemA-like_dom_sf"/>
</dbReference>
<keyword evidence="3 7" id="KW-0812">Transmembrane</keyword>
<keyword evidence="4 7" id="KW-1133">Transmembrane helix</keyword>
<feature type="compositionally biased region" description="Polar residues" evidence="6">
    <location>
        <begin position="190"/>
        <end position="204"/>
    </location>
</feature>
<dbReference type="EMBL" id="SMNA01000001">
    <property type="protein sequence ID" value="TDE99100.1"/>
    <property type="molecule type" value="Genomic_DNA"/>
</dbReference>
<organism evidence="8 9">
    <name type="scientific">Occultella glacieicola</name>
    <dbReference type="NCBI Taxonomy" id="2518684"/>
    <lineage>
        <taxon>Bacteria</taxon>
        <taxon>Bacillati</taxon>
        <taxon>Actinomycetota</taxon>
        <taxon>Actinomycetes</taxon>
        <taxon>Micrococcales</taxon>
        <taxon>Ruaniaceae</taxon>
        <taxon>Occultella</taxon>
    </lineage>
</organism>